<evidence type="ECO:0000256" key="4">
    <source>
        <dbReference type="ARBA" id="ARBA00015262"/>
    </source>
</evidence>
<dbReference type="PROSITE" id="PS01078">
    <property type="entry name" value="MOCF_BIOSYNTHESIS_1"/>
    <property type="match status" value="1"/>
</dbReference>
<comment type="pathway">
    <text evidence="2 6">Cofactor biosynthesis; molybdopterin biosynthesis.</text>
</comment>
<proteinExistence type="inferred from homology"/>
<accession>A0A4R6BWS2</accession>
<dbReference type="SUPFAM" id="SSF53218">
    <property type="entry name" value="Molybdenum cofactor biosynthesis proteins"/>
    <property type="match status" value="1"/>
</dbReference>
<evidence type="ECO:0000256" key="3">
    <source>
        <dbReference type="ARBA" id="ARBA00006112"/>
    </source>
</evidence>
<dbReference type="GO" id="GO:0006777">
    <property type="term" value="P:Mo-molybdopterin cofactor biosynthetic process"/>
    <property type="evidence" value="ECO:0007669"/>
    <property type="project" value="UniProtKB-UniRule"/>
</dbReference>
<dbReference type="PIRSF" id="PIRSF006443">
    <property type="entry name" value="MoaB"/>
    <property type="match status" value="1"/>
</dbReference>
<gene>
    <name evidence="8" type="ORF">ERX29_01945</name>
</gene>
<evidence type="ECO:0000256" key="5">
    <source>
        <dbReference type="ARBA" id="ARBA00023150"/>
    </source>
</evidence>
<comment type="similarity">
    <text evidence="3 6">Belongs to the MoaB/Mog family.</text>
</comment>
<name>A0A4R6BWS2_9STAP</name>
<dbReference type="SMART" id="SM00852">
    <property type="entry name" value="MoCF_biosynth"/>
    <property type="match status" value="1"/>
</dbReference>
<dbReference type="GO" id="GO:0005829">
    <property type="term" value="C:cytosol"/>
    <property type="evidence" value="ECO:0007669"/>
    <property type="project" value="TreeGrafter"/>
</dbReference>
<keyword evidence="5 6" id="KW-0501">Molybdenum cofactor biosynthesis</keyword>
<dbReference type="RefSeq" id="WP_133443004.1">
    <property type="nucleotide sequence ID" value="NZ_SCWB01000002.1"/>
</dbReference>
<dbReference type="PANTHER" id="PTHR43232:SF2">
    <property type="entry name" value="MOLYBDENUM COFACTOR BIOSYNTHESIS PROTEIN B"/>
    <property type="match status" value="1"/>
</dbReference>
<dbReference type="CDD" id="cd00886">
    <property type="entry name" value="MogA_MoaB"/>
    <property type="match status" value="1"/>
</dbReference>
<dbReference type="EMBL" id="SCWB01000002">
    <property type="protein sequence ID" value="TDM12789.1"/>
    <property type="molecule type" value="Genomic_DNA"/>
</dbReference>
<dbReference type="PANTHER" id="PTHR43232">
    <property type="entry name" value="MOLYBDENUM COFACTOR BIOSYNTHESIS PROTEIN B"/>
    <property type="match status" value="1"/>
</dbReference>
<dbReference type="InterPro" id="IPR001453">
    <property type="entry name" value="MoaB/Mog_dom"/>
</dbReference>
<dbReference type="OrthoDB" id="9784492at2"/>
<keyword evidence="9" id="KW-1185">Reference proteome</keyword>
<dbReference type="InterPro" id="IPR008284">
    <property type="entry name" value="MoCF_biosynth_CS"/>
</dbReference>
<dbReference type="AlphaFoldDB" id="A0A4R6BWS2"/>
<dbReference type="InterPro" id="IPR012245">
    <property type="entry name" value="MoaB"/>
</dbReference>
<protein>
    <recommendedName>
        <fullName evidence="4 6">Molybdenum cofactor biosynthesis protein B</fullName>
    </recommendedName>
</protein>
<organism evidence="8 9">
    <name type="scientific">Macrococcus lamae</name>
    <dbReference type="NCBI Taxonomy" id="198484"/>
    <lineage>
        <taxon>Bacteria</taxon>
        <taxon>Bacillati</taxon>
        <taxon>Bacillota</taxon>
        <taxon>Bacilli</taxon>
        <taxon>Bacillales</taxon>
        <taxon>Staphylococcaceae</taxon>
        <taxon>Macrococcus</taxon>
    </lineage>
</organism>
<evidence type="ECO:0000256" key="1">
    <source>
        <dbReference type="ARBA" id="ARBA00003487"/>
    </source>
</evidence>
<reference evidence="8 9" key="1">
    <citation type="submission" date="2019-01" db="EMBL/GenBank/DDBJ databases">
        <title>Draft genome sequences of the type strains of six Macrococcus species.</title>
        <authorList>
            <person name="Mazhar S."/>
            <person name="Altermann E."/>
            <person name="Hill C."/>
            <person name="Mcauliffe O."/>
        </authorList>
    </citation>
    <scope>NUCLEOTIDE SEQUENCE [LARGE SCALE GENOMIC DNA]</scope>
    <source>
        <strain evidence="8 9">CCM4815</strain>
    </source>
</reference>
<evidence type="ECO:0000256" key="2">
    <source>
        <dbReference type="ARBA" id="ARBA00005046"/>
    </source>
</evidence>
<dbReference type="Gene3D" id="3.40.980.10">
    <property type="entry name" value="MoaB/Mog-like domain"/>
    <property type="match status" value="1"/>
</dbReference>
<dbReference type="FunFam" id="3.40.980.10:FF:000006">
    <property type="entry name" value="Molybdenum cofactor biosynthesis protein B"/>
    <property type="match status" value="1"/>
</dbReference>
<feature type="domain" description="MoaB/Mog" evidence="7">
    <location>
        <begin position="12"/>
        <end position="155"/>
    </location>
</feature>
<sequence>MHHRTDRAVSAGVLTISDTRTKETDKGGQAVIDHLKNNNIIIKHYDIVIDDVTIIQQAVTQMFPDVDAVITTGGTGVAQRDVTIEAVRPLVDKELDGFGELFRYLSFTEDVGTKSMLSRAFCGTIDNKVLFCIPGSVGAVNLAMKKLITQEIFHIVNELNK</sequence>
<evidence type="ECO:0000256" key="6">
    <source>
        <dbReference type="PIRNR" id="PIRNR006443"/>
    </source>
</evidence>
<dbReference type="NCBIfam" id="TIGR00177">
    <property type="entry name" value="molyb_syn"/>
    <property type="match status" value="1"/>
</dbReference>
<evidence type="ECO:0000313" key="8">
    <source>
        <dbReference type="EMBL" id="TDM12789.1"/>
    </source>
</evidence>
<dbReference type="Pfam" id="PF00994">
    <property type="entry name" value="MoCF_biosynth"/>
    <property type="match status" value="1"/>
</dbReference>
<dbReference type="Proteomes" id="UP000294802">
    <property type="component" value="Unassembled WGS sequence"/>
</dbReference>
<dbReference type="UniPathway" id="UPA00344"/>
<dbReference type="InterPro" id="IPR036425">
    <property type="entry name" value="MoaB/Mog-like_dom_sf"/>
</dbReference>
<comment type="function">
    <text evidence="1 6">May be involved in the biosynthesis of molybdopterin.</text>
</comment>
<evidence type="ECO:0000259" key="7">
    <source>
        <dbReference type="SMART" id="SM00852"/>
    </source>
</evidence>
<evidence type="ECO:0000313" key="9">
    <source>
        <dbReference type="Proteomes" id="UP000294802"/>
    </source>
</evidence>
<comment type="caution">
    <text evidence="8">The sequence shown here is derived from an EMBL/GenBank/DDBJ whole genome shotgun (WGS) entry which is preliminary data.</text>
</comment>